<feature type="binding site" evidence="10">
    <location>
        <position position="258"/>
    </location>
    <ligand>
        <name>UDP-N-acetyl-alpha-D-glucosamine</name>
        <dbReference type="ChEBI" id="CHEBI:57705"/>
    </ligand>
</feature>
<dbReference type="HAMAP" id="MF_00033">
    <property type="entry name" value="MurG"/>
    <property type="match status" value="1"/>
</dbReference>
<dbReference type="GO" id="GO:0051301">
    <property type="term" value="P:cell division"/>
    <property type="evidence" value="ECO:0007669"/>
    <property type="project" value="UniProtKB-KW"/>
</dbReference>
<evidence type="ECO:0000313" key="14">
    <source>
        <dbReference type="Proteomes" id="UP000229740"/>
    </source>
</evidence>
<protein>
    <recommendedName>
        <fullName evidence="10">UDP-N-acetylglucosamine--N-acetylmuramyl-(pentapeptide) pyrophosphoryl-undecaprenol N-acetylglucosamine transferase</fullName>
        <ecNumber evidence="10">2.4.1.227</ecNumber>
    </recommendedName>
    <alternativeName>
        <fullName evidence="10">Undecaprenyl-PP-MurNAc-pentapeptide-UDPGlcNAc GlcNAc transferase</fullName>
    </alternativeName>
</protein>
<dbReference type="Proteomes" id="UP000229740">
    <property type="component" value="Unassembled WGS sequence"/>
</dbReference>
<dbReference type="InterPro" id="IPR007235">
    <property type="entry name" value="Glyco_trans_28_C"/>
</dbReference>
<feature type="binding site" evidence="10">
    <location>
        <position position="177"/>
    </location>
    <ligand>
        <name>UDP-N-acetyl-alpha-D-glucosamine</name>
        <dbReference type="ChEBI" id="CHEBI:57705"/>
    </ligand>
</feature>
<keyword evidence="9 10" id="KW-0961">Cell wall biogenesis/degradation</keyword>
<evidence type="ECO:0000256" key="8">
    <source>
        <dbReference type="ARBA" id="ARBA00023306"/>
    </source>
</evidence>
<dbReference type="NCBIfam" id="TIGR01133">
    <property type="entry name" value="murG"/>
    <property type="match status" value="1"/>
</dbReference>
<keyword evidence="6 10" id="KW-0573">Peptidoglycan synthesis</keyword>
<dbReference type="UniPathway" id="UPA00219"/>
<accession>A0A2G6E480</accession>
<comment type="subcellular location">
    <subcellularLocation>
        <location evidence="10">Cell membrane</location>
        <topology evidence="10">Peripheral membrane protein</topology>
        <orientation evidence="10">Cytoplasmic side</orientation>
    </subcellularLocation>
</comment>
<feature type="domain" description="Glycosyl transferase family 28 C-terminal" evidence="12">
    <location>
        <begin position="197"/>
        <end position="348"/>
    </location>
</feature>
<comment type="pathway">
    <text evidence="10">Cell wall biogenesis; peptidoglycan biosynthesis.</text>
</comment>
<comment type="function">
    <text evidence="10">Cell wall formation. Catalyzes the transfer of a GlcNAc subunit on undecaprenyl-pyrophosphoryl-MurNAc-pentapeptide (lipid intermediate I) to form undecaprenyl-pyrophosphoryl-MurNAc-(pentapeptide)GlcNAc (lipid intermediate II).</text>
</comment>
<dbReference type="EC" id="2.4.1.227" evidence="10"/>
<keyword evidence="1 10" id="KW-1003">Cell membrane</keyword>
<keyword evidence="8 10" id="KW-0131">Cell cycle</keyword>
<feature type="binding site" evidence="10">
    <location>
        <position position="302"/>
    </location>
    <ligand>
        <name>UDP-N-acetyl-alpha-D-glucosamine</name>
        <dbReference type="ChEBI" id="CHEBI:57705"/>
    </ligand>
</feature>
<evidence type="ECO:0000256" key="4">
    <source>
        <dbReference type="ARBA" id="ARBA00022679"/>
    </source>
</evidence>
<reference evidence="13 14" key="1">
    <citation type="submission" date="2017-10" db="EMBL/GenBank/DDBJ databases">
        <title>Novel microbial diversity and functional potential in the marine mammal oral microbiome.</title>
        <authorList>
            <person name="Dudek N.K."/>
            <person name="Sun C.L."/>
            <person name="Burstein D."/>
            <person name="Kantor R.S."/>
            <person name="Aliaga Goltsman D.S."/>
            <person name="Bik E.M."/>
            <person name="Thomas B.C."/>
            <person name="Banfield J.F."/>
            <person name="Relman D.A."/>
        </authorList>
    </citation>
    <scope>NUCLEOTIDE SEQUENCE [LARGE SCALE GENOMIC DNA]</scope>
    <source>
        <strain evidence="13">DOLZORAL124_49_17</strain>
    </source>
</reference>
<feature type="binding site" evidence="10">
    <location>
        <position position="136"/>
    </location>
    <ligand>
        <name>UDP-N-acetyl-alpha-D-glucosamine</name>
        <dbReference type="ChEBI" id="CHEBI:57705"/>
    </ligand>
</feature>
<dbReference type="GO" id="GO:0005886">
    <property type="term" value="C:plasma membrane"/>
    <property type="evidence" value="ECO:0007669"/>
    <property type="project" value="UniProtKB-SubCell"/>
</dbReference>
<keyword evidence="7 10" id="KW-0472">Membrane</keyword>
<evidence type="ECO:0000256" key="9">
    <source>
        <dbReference type="ARBA" id="ARBA00023316"/>
    </source>
</evidence>
<evidence type="ECO:0000256" key="3">
    <source>
        <dbReference type="ARBA" id="ARBA00022676"/>
    </source>
</evidence>
<dbReference type="PANTHER" id="PTHR21015:SF22">
    <property type="entry name" value="GLYCOSYLTRANSFERASE"/>
    <property type="match status" value="1"/>
</dbReference>
<evidence type="ECO:0000256" key="5">
    <source>
        <dbReference type="ARBA" id="ARBA00022960"/>
    </source>
</evidence>
<keyword evidence="5 10" id="KW-0133">Cell shape</keyword>
<evidence type="ECO:0000256" key="2">
    <source>
        <dbReference type="ARBA" id="ARBA00022618"/>
    </source>
</evidence>
<keyword evidence="2 10" id="KW-0132">Cell division</keyword>
<keyword evidence="4 10" id="KW-0808">Transferase</keyword>
<dbReference type="Pfam" id="PF03033">
    <property type="entry name" value="Glyco_transf_28"/>
    <property type="match status" value="1"/>
</dbReference>
<dbReference type="EMBL" id="PDPS01000030">
    <property type="protein sequence ID" value="PID56883.1"/>
    <property type="molecule type" value="Genomic_DNA"/>
</dbReference>
<keyword evidence="3 10" id="KW-0328">Glycosyltransferase</keyword>
<evidence type="ECO:0000256" key="7">
    <source>
        <dbReference type="ARBA" id="ARBA00023136"/>
    </source>
</evidence>
<dbReference type="GO" id="GO:0009252">
    <property type="term" value="P:peptidoglycan biosynthetic process"/>
    <property type="evidence" value="ECO:0007669"/>
    <property type="project" value="UniProtKB-UniRule"/>
</dbReference>
<feature type="binding site" evidence="10">
    <location>
        <position position="203"/>
    </location>
    <ligand>
        <name>UDP-N-acetyl-alpha-D-glucosamine</name>
        <dbReference type="ChEBI" id="CHEBI:57705"/>
    </ligand>
</feature>
<dbReference type="GO" id="GO:0050511">
    <property type="term" value="F:undecaprenyldiphospho-muramoylpentapeptide beta-N-acetylglucosaminyltransferase activity"/>
    <property type="evidence" value="ECO:0007669"/>
    <property type="project" value="UniProtKB-UniRule"/>
</dbReference>
<sequence length="380" mass="41914">MKKDPITDSDFPWKIVCTGGGTGGHVYPGIAVAKELKHLYPRSSILFIGTEKGLETKIVPHEGFTVKTVRMHGFKNKGIVSRLRSLWLLPGAVWRAKSYLKAFQAQVVFGTGGYVSVPVLYAAYLLHLPTLTLEPNRQAGLANRLLAKSVDRIAVCFQESALDFPEKKVVVTGNPIRKEFYLIGKTPPPDRGNTWNLLVLGGSLGSQSINAAMIDALGELKALRDQVVISHQSGEADYQIVKRAYEEQGFHADVCAYISDVPKVYAKSHLVICRAGASTVAELQASRRPAILIPYPHGDRHQERNAQALVDKGLSKMILQEHLSGQSLAEAIQDYIKQPEEFAQVWSNHNETHSLTASEKLVDLCLELAVKHIHRVAPDM</sequence>
<comment type="caution">
    <text evidence="13">The sequence shown here is derived from an EMBL/GenBank/DDBJ whole genome shotgun (WGS) entry which is preliminary data.</text>
</comment>
<dbReference type="GO" id="GO:0071555">
    <property type="term" value="P:cell wall organization"/>
    <property type="evidence" value="ECO:0007669"/>
    <property type="project" value="UniProtKB-KW"/>
</dbReference>
<dbReference type="GO" id="GO:0005975">
    <property type="term" value="P:carbohydrate metabolic process"/>
    <property type="evidence" value="ECO:0007669"/>
    <property type="project" value="InterPro"/>
</dbReference>
<dbReference type="SUPFAM" id="SSF53756">
    <property type="entry name" value="UDP-Glycosyltransferase/glycogen phosphorylase"/>
    <property type="match status" value="1"/>
</dbReference>
<evidence type="ECO:0000256" key="6">
    <source>
        <dbReference type="ARBA" id="ARBA00022984"/>
    </source>
</evidence>
<comment type="catalytic activity">
    <reaction evidence="10">
        <text>di-trans,octa-cis-undecaprenyl diphospho-N-acetyl-alpha-D-muramoyl-L-alanyl-D-glutamyl-meso-2,6-diaminopimeloyl-D-alanyl-D-alanine + UDP-N-acetyl-alpha-D-glucosamine = di-trans,octa-cis-undecaprenyl diphospho-[N-acetyl-alpha-D-glucosaminyl-(1-&gt;4)]-N-acetyl-alpha-D-muramoyl-L-alanyl-D-glutamyl-meso-2,6-diaminopimeloyl-D-alanyl-D-alanine + UDP + H(+)</text>
        <dbReference type="Rhea" id="RHEA:31227"/>
        <dbReference type="ChEBI" id="CHEBI:15378"/>
        <dbReference type="ChEBI" id="CHEBI:57705"/>
        <dbReference type="ChEBI" id="CHEBI:58223"/>
        <dbReference type="ChEBI" id="CHEBI:61387"/>
        <dbReference type="ChEBI" id="CHEBI:61388"/>
        <dbReference type="EC" id="2.4.1.227"/>
    </reaction>
</comment>
<organism evidence="13 14">
    <name type="scientific">candidate division KSB3 bacterium</name>
    <dbReference type="NCBI Taxonomy" id="2044937"/>
    <lineage>
        <taxon>Bacteria</taxon>
        <taxon>candidate division KSB3</taxon>
    </lineage>
</organism>
<gene>
    <name evidence="10 13" type="primary">murG</name>
    <name evidence="13" type="ORF">CSB45_09465</name>
</gene>
<evidence type="ECO:0000259" key="12">
    <source>
        <dbReference type="Pfam" id="PF04101"/>
    </source>
</evidence>
<dbReference type="InterPro" id="IPR004276">
    <property type="entry name" value="GlycoTrans_28_N"/>
</dbReference>
<dbReference type="Pfam" id="PF04101">
    <property type="entry name" value="Glyco_tran_28_C"/>
    <property type="match status" value="1"/>
</dbReference>
<dbReference type="InterPro" id="IPR006009">
    <property type="entry name" value="GlcNAc_MurG"/>
</dbReference>
<dbReference type="AlphaFoldDB" id="A0A2G6E480"/>
<evidence type="ECO:0000256" key="1">
    <source>
        <dbReference type="ARBA" id="ARBA00022475"/>
    </source>
</evidence>
<evidence type="ECO:0000256" key="10">
    <source>
        <dbReference type="HAMAP-Rule" id="MF_00033"/>
    </source>
</evidence>
<comment type="similarity">
    <text evidence="10">Belongs to the glycosyltransferase 28 family. MurG subfamily.</text>
</comment>
<dbReference type="GO" id="GO:0008360">
    <property type="term" value="P:regulation of cell shape"/>
    <property type="evidence" value="ECO:0007669"/>
    <property type="project" value="UniProtKB-KW"/>
</dbReference>
<comment type="caution">
    <text evidence="10">Lacks conserved residue(s) required for the propagation of feature annotation.</text>
</comment>
<name>A0A2G6E480_9BACT</name>
<dbReference type="CDD" id="cd03785">
    <property type="entry name" value="GT28_MurG"/>
    <property type="match status" value="1"/>
</dbReference>
<dbReference type="GO" id="GO:0051991">
    <property type="term" value="F:UDP-N-acetyl-D-glucosamine:N-acetylmuramoyl-L-alanyl-D-glutamyl-meso-2,6-diaminopimelyl-D-alanyl-D-alanine-diphosphoundecaprenol 4-beta-N-acetylglucosaminlytransferase activity"/>
    <property type="evidence" value="ECO:0007669"/>
    <property type="project" value="RHEA"/>
</dbReference>
<dbReference type="PANTHER" id="PTHR21015">
    <property type="entry name" value="UDP-N-ACETYLGLUCOSAMINE--N-ACETYLMURAMYL-(PENTAPEPTIDE) PYROPHOSPHORYL-UNDECAPRENOL N-ACETYLGLUCOSAMINE TRANSFERASE 1"/>
    <property type="match status" value="1"/>
</dbReference>
<feature type="binding site" evidence="10">
    <location>
        <begin position="22"/>
        <end position="24"/>
    </location>
    <ligand>
        <name>UDP-N-acetyl-alpha-D-glucosamine</name>
        <dbReference type="ChEBI" id="CHEBI:57705"/>
    </ligand>
</feature>
<dbReference type="Gene3D" id="3.40.50.2000">
    <property type="entry name" value="Glycogen Phosphorylase B"/>
    <property type="match status" value="2"/>
</dbReference>
<evidence type="ECO:0000259" key="11">
    <source>
        <dbReference type="Pfam" id="PF03033"/>
    </source>
</evidence>
<proteinExistence type="inferred from homology"/>
<feature type="domain" description="Glycosyltransferase family 28 N-terminal" evidence="11">
    <location>
        <begin position="15"/>
        <end position="154"/>
    </location>
</feature>
<evidence type="ECO:0000313" key="13">
    <source>
        <dbReference type="EMBL" id="PID56883.1"/>
    </source>
</evidence>